<sequence>MPAHVTLDVEDHIGIITLRYPERLNALSEALRQGLWDTFNAANENDDVEVIVVTGEGDKSFCSGADLREMSEQGMAIPSRHYMPQLGRNIRSDKPVVAAVNGYALGGGLLLAQQCDIVIASENAEFGMPEARWGRGAPWSVPLMWKIPKNVWAELALMGKRIDAQRAYEIGFANAIVPQGKALEVALEWAQEIRKGAPLTIRATKRMLDTSTGQVTYPAWNVSDALFEEIVYHTEDALEGPTSYAEGRPANWARA</sequence>
<protein>
    <submittedName>
        <fullName evidence="4">Enoyl-CoA dehydratase/isomerase</fullName>
    </submittedName>
</protein>
<comment type="similarity">
    <text evidence="1">Belongs to the enoyl-CoA hydratase/isomerase family.</text>
</comment>
<dbReference type="GO" id="GO:0016829">
    <property type="term" value="F:lyase activity"/>
    <property type="evidence" value="ECO:0007669"/>
    <property type="project" value="UniProtKB-KW"/>
</dbReference>
<keyword evidence="3" id="KW-0456">Lyase</keyword>
<reference evidence="4 5" key="1">
    <citation type="submission" date="2019-07" db="EMBL/GenBank/DDBJ databases">
        <title>Whole genome shotgun sequence of Agrococcus baldri NBRC 103055.</title>
        <authorList>
            <person name="Hosoyama A."/>
            <person name="Uohara A."/>
            <person name="Ohji S."/>
            <person name="Ichikawa N."/>
        </authorList>
    </citation>
    <scope>NUCLEOTIDE SEQUENCE [LARGE SCALE GENOMIC DNA]</scope>
    <source>
        <strain evidence="4 5">NBRC 103055</strain>
    </source>
</reference>
<comment type="caution">
    <text evidence="4">The sequence shown here is derived from an EMBL/GenBank/DDBJ whole genome shotgun (WGS) entry which is preliminary data.</text>
</comment>
<evidence type="ECO:0000256" key="2">
    <source>
        <dbReference type="ARBA" id="ARBA00023098"/>
    </source>
</evidence>
<dbReference type="InterPro" id="IPR014748">
    <property type="entry name" value="Enoyl-CoA_hydra_C"/>
</dbReference>
<accession>A0AA87RAJ9</accession>
<proteinExistence type="inferred from homology"/>
<dbReference type="Proteomes" id="UP000321749">
    <property type="component" value="Unassembled WGS sequence"/>
</dbReference>
<evidence type="ECO:0000313" key="5">
    <source>
        <dbReference type="Proteomes" id="UP000321749"/>
    </source>
</evidence>
<dbReference type="RefSeq" id="WP_146792509.1">
    <property type="nucleotide sequence ID" value="NZ_BJUU01000002.1"/>
</dbReference>
<gene>
    <name evidence="4" type="ORF">ABA31_04830</name>
</gene>
<dbReference type="InterPro" id="IPR029045">
    <property type="entry name" value="ClpP/crotonase-like_dom_sf"/>
</dbReference>
<dbReference type="SUPFAM" id="SSF52096">
    <property type="entry name" value="ClpP/crotonase"/>
    <property type="match status" value="1"/>
</dbReference>
<dbReference type="PANTHER" id="PTHR11941">
    <property type="entry name" value="ENOYL-COA HYDRATASE-RELATED"/>
    <property type="match status" value="1"/>
</dbReference>
<name>A0AA87RAJ9_9MICO</name>
<dbReference type="Gene3D" id="1.10.12.10">
    <property type="entry name" value="Lyase 2-enoyl-coa Hydratase, Chain A, domain 2"/>
    <property type="match status" value="1"/>
</dbReference>
<dbReference type="EMBL" id="BJUU01000002">
    <property type="protein sequence ID" value="GEK79132.1"/>
    <property type="molecule type" value="Genomic_DNA"/>
</dbReference>
<organism evidence="4 5">
    <name type="scientific">Agrococcus baldri</name>
    <dbReference type="NCBI Taxonomy" id="153730"/>
    <lineage>
        <taxon>Bacteria</taxon>
        <taxon>Bacillati</taxon>
        <taxon>Actinomycetota</taxon>
        <taxon>Actinomycetes</taxon>
        <taxon>Micrococcales</taxon>
        <taxon>Microbacteriaceae</taxon>
        <taxon>Agrococcus</taxon>
    </lineage>
</organism>
<dbReference type="Gene3D" id="3.90.226.10">
    <property type="entry name" value="2-enoyl-CoA Hydratase, Chain A, domain 1"/>
    <property type="match status" value="1"/>
</dbReference>
<evidence type="ECO:0000256" key="1">
    <source>
        <dbReference type="ARBA" id="ARBA00005254"/>
    </source>
</evidence>
<evidence type="ECO:0000313" key="4">
    <source>
        <dbReference type="EMBL" id="GEK79132.1"/>
    </source>
</evidence>
<evidence type="ECO:0000256" key="3">
    <source>
        <dbReference type="ARBA" id="ARBA00023239"/>
    </source>
</evidence>
<dbReference type="AlphaFoldDB" id="A0AA87RAJ9"/>
<dbReference type="GO" id="GO:0006635">
    <property type="term" value="P:fatty acid beta-oxidation"/>
    <property type="evidence" value="ECO:0007669"/>
    <property type="project" value="TreeGrafter"/>
</dbReference>
<dbReference type="CDD" id="cd06558">
    <property type="entry name" value="crotonase-like"/>
    <property type="match status" value="1"/>
</dbReference>
<dbReference type="InterPro" id="IPR001753">
    <property type="entry name" value="Enoyl-CoA_hydra/iso"/>
</dbReference>
<keyword evidence="2" id="KW-0443">Lipid metabolism</keyword>
<dbReference type="PANTHER" id="PTHR11941:SF169">
    <property type="entry name" value="(7AS)-7A-METHYL-1,5-DIOXO-2,3,5,6,7,7A-HEXAHYDRO-1H-INDENE-CARBOXYL-COA HYDROLASE"/>
    <property type="match status" value="1"/>
</dbReference>
<dbReference type="Pfam" id="PF00378">
    <property type="entry name" value="ECH_1"/>
    <property type="match status" value="1"/>
</dbReference>
<keyword evidence="5" id="KW-1185">Reference proteome</keyword>